<dbReference type="AlphaFoldDB" id="A0A553QMG9"/>
<keyword evidence="2" id="KW-1185">Reference proteome</keyword>
<dbReference type="Proteomes" id="UP000316079">
    <property type="component" value="Unassembled WGS sequence"/>
</dbReference>
<organism evidence="1 2">
    <name type="scientific">Danionella cerebrum</name>
    <dbReference type="NCBI Taxonomy" id="2873325"/>
    <lineage>
        <taxon>Eukaryota</taxon>
        <taxon>Metazoa</taxon>
        <taxon>Chordata</taxon>
        <taxon>Craniata</taxon>
        <taxon>Vertebrata</taxon>
        <taxon>Euteleostomi</taxon>
        <taxon>Actinopterygii</taxon>
        <taxon>Neopterygii</taxon>
        <taxon>Teleostei</taxon>
        <taxon>Ostariophysi</taxon>
        <taxon>Cypriniformes</taxon>
        <taxon>Danionidae</taxon>
        <taxon>Danioninae</taxon>
        <taxon>Danionella</taxon>
    </lineage>
</organism>
<accession>A0A553QMG9</accession>
<proteinExistence type="predicted"/>
<sequence length="50" mass="5771">MISLNSEVDFVCEDADQKSKQVTRKMNRISSTFTKDGLFFLCFVCFCCYA</sequence>
<dbReference type="EMBL" id="SRMA01025770">
    <property type="protein sequence ID" value="TRY91173.1"/>
    <property type="molecule type" value="Genomic_DNA"/>
</dbReference>
<reference evidence="1 2" key="1">
    <citation type="journal article" date="2019" name="Sci. Data">
        <title>Hybrid genome assembly and annotation of Danionella translucida.</title>
        <authorList>
            <person name="Kadobianskyi M."/>
            <person name="Schulze L."/>
            <person name="Schuelke M."/>
            <person name="Judkewitz B."/>
        </authorList>
    </citation>
    <scope>NUCLEOTIDE SEQUENCE [LARGE SCALE GENOMIC DNA]</scope>
    <source>
        <strain evidence="1 2">Bolton</strain>
    </source>
</reference>
<protein>
    <submittedName>
        <fullName evidence="1">Uncharacterized protein</fullName>
    </submittedName>
</protein>
<evidence type="ECO:0000313" key="2">
    <source>
        <dbReference type="Proteomes" id="UP000316079"/>
    </source>
</evidence>
<name>A0A553QMG9_9TELE</name>
<evidence type="ECO:0000313" key="1">
    <source>
        <dbReference type="EMBL" id="TRY91173.1"/>
    </source>
</evidence>
<gene>
    <name evidence="1" type="ORF">DNTS_006102</name>
</gene>
<comment type="caution">
    <text evidence="1">The sequence shown here is derived from an EMBL/GenBank/DDBJ whole genome shotgun (WGS) entry which is preliminary data.</text>
</comment>